<dbReference type="InParanoid" id="A0A369JAC7"/>
<accession>A0A369JAC7</accession>
<gene>
    <name evidence="1" type="ORF">Hypma_014349</name>
</gene>
<evidence type="ECO:0000313" key="2">
    <source>
        <dbReference type="Proteomes" id="UP000076154"/>
    </source>
</evidence>
<protein>
    <submittedName>
        <fullName evidence="1">Uncharacterized protein</fullName>
    </submittedName>
</protein>
<dbReference type="Proteomes" id="UP000076154">
    <property type="component" value="Unassembled WGS sequence"/>
</dbReference>
<organism evidence="1 2">
    <name type="scientific">Hypsizygus marmoreus</name>
    <name type="common">White beech mushroom</name>
    <name type="synonym">Agaricus marmoreus</name>
    <dbReference type="NCBI Taxonomy" id="39966"/>
    <lineage>
        <taxon>Eukaryota</taxon>
        <taxon>Fungi</taxon>
        <taxon>Dikarya</taxon>
        <taxon>Basidiomycota</taxon>
        <taxon>Agaricomycotina</taxon>
        <taxon>Agaricomycetes</taxon>
        <taxon>Agaricomycetidae</taxon>
        <taxon>Agaricales</taxon>
        <taxon>Tricholomatineae</taxon>
        <taxon>Lyophyllaceae</taxon>
        <taxon>Hypsizygus</taxon>
    </lineage>
</organism>
<name>A0A369JAC7_HYPMA</name>
<evidence type="ECO:0000313" key="1">
    <source>
        <dbReference type="EMBL" id="RDB19021.1"/>
    </source>
</evidence>
<comment type="caution">
    <text evidence="1">The sequence shown here is derived from an EMBL/GenBank/DDBJ whole genome shotgun (WGS) entry which is preliminary data.</text>
</comment>
<reference evidence="1" key="1">
    <citation type="submission" date="2018-04" db="EMBL/GenBank/DDBJ databases">
        <title>Whole genome sequencing of Hypsizygus marmoreus.</title>
        <authorList>
            <person name="Choi I.-G."/>
            <person name="Min B."/>
            <person name="Kim J.-G."/>
            <person name="Kim S."/>
            <person name="Oh Y.-L."/>
            <person name="Kong W.-S."/>
            <person name="Park H."/>
            <person name="Jeong J."/>
            <person name="Song E.-S."/>
        </authorList>
    </citation>
    <scope>NUCLEOTIDE SEQUENCE [LARGE SCALE GENOMIC DNA]</scope>
    <source>
        <strain evidence="1">51987-8</strain>
    </source>
</reference>
<proteinExistence type="predicted"/>
<sequence>MQCQGSSIRGLAQHILSKPKKLRSNQASPCPVRKPIHREKGDSCCTDLRDACSQLGNEEDSEFWADFDFEMVPRRLFGNSNVKSWTSMIDTVSLRGTTKSWPPPGSGVLFRYGRFSFLFKPNETLIDDIQPYLTLEDKNENTFAAEASSRHDRDQVEALSDVAPTENKSICAQLAAELKLGLEE</sequence>
<keyword evidence="2" id="KW-1185">Reference proteome</keyword>
<dbReference type="EMBL" id="LUEZ02000085">
    <property type="protein sequence ID" value="RDB19021.1"/>
    <property type="molecule type" value="Genomic_DNA"/>
</dbReference>
<dbReference type="AlphaFoldDB" id="A0A369JAC7"/>